<evidence type="ECO:0000256" key="1">
    <source>
        <dbReference type="SAM" id="Phobius"/>
    </source>
</evidence>
<organism evidence="2 3">
    <name type="scientific">Cohnella abietis</name>
    <dbReference type="NCBI Taxonomy" id="2507935"/>
    <lineage>
        <taxon>Bacteria</taxon>
        <taxon>Bacillati</taxon>
        <taxon>Bacillota</taxon>
        <taxon>Bacilli</taxon>
        <taxon>Bacillales</taxon>
        <taxon>Paenibacillaceae</taxon>
        <taxon>Cohnella</taxon>
    </lineage>
</organism>
<evidence type="ECO:0008006" key="4">
    <source>
        <dbReference type="Google" id="ProtNLM"/>
    </source>
</evidence>
<name>A0A3T1D645_9BACL</name>
<sequence>MSNMLSSYERTKNLSIIFFVSGGLFLLLTVIFFNSSSFKEVFYYNFTNDLRGSFFTLFSFIISIVSFLLGIVLRRIAKEGEEEIILIEARIKREILIEINKQMKG</sequence>
<dbReference type="AlphaFoldDB" id="A0A3T1D645"/>
<gene>
    <name evidence="2" type="ORF">KCTCHS21_29470</name>
</gene>
<evidence type="ECO:0000313" key="2">
    <source>
        <dbReference type="EMBL" id="BBI33548.1"/>
    </source>
</evidence>
<dbReference type="EMBL" id="AP019400">
    <property type="protein sequence ID" value="BBI33548.1"/>
    <property type="molecule type" value="Genomic_DNA"/>
</dbReference>
<feature type="transmembrane region" description="Helical" evidence="1">
    <location>
        <begin position="12"/>
        <end position="33"/>
    </location>
</feature>
<reference evidence="2 3" key="1">
    <citation type="submission" date="2019-01" db="EMBL/GenBank/DDBJ databases">
        <title>Complete genome sequence of Cohnella hallensis HS21 isolated from Korean fir (Abies koreana) rhizospheric soil.</title>
        <authorList>
            <person name="Jiang L."/>
            <person name="Kang S.W."/>
            <person name="Kim S."/>
            <person name="Jung J."/>
            <person name="Kim C.Y."/>
            <person name="Kim D.H."/>
            <person name="Kim S.W."/>
            <person name="Lee J."/>
        </authorList>
    </citation>
    <scope>NUCLEOTIDE SEQUENCE [LARGE SCALE GENOMIC DNA]</scope>
    <source>
        <strain evidence="2 3">HS21</strain>
    </source>
</reference>
<evidence type="ECO:0000313" key="3">
    <source>
        <dbReference type="Proteomes" id="UP000289856"/>
    </source>
</evidence>
<keyword evidence="1" id="KW-0472">Membrane</keyword>
<dbReference type="KEGG" id="cohn:KCTCHS21_29470"/>
<protein>
    <recommendedName>
        <fullName evidence="4">Two-component sensor histidine kinase</fullName>
    </recommendedName>
</protein>
<keyword evidence="1" id="KW-0812">Transmembrane</keyword>
<dbReference type="Proteomes" id="UP000289856">
    <property type="component" value="Chromosome"/>
</dbReference>
<dbReference type="RefSeq" id="WP_130609430.1">
    <property type="nucleotide sequence ID" value="NZ_AP019400.1"/>
</dbReference>
<keyword evidence="1" id="KW-1133">Transmembrane helix</keyword>
<keyword evidence="3" id="KW-1185">Reference proteome</keyword>
<feature type="transmembrane region" description="Helical" evidence="1">
    <location>
        <begin position="53"/>
        <end position="73"/>
    </location>
</feature>
<accession>A0A3T1D645</accession>
<proteinExistence type="predicted"/>